<dbReference type="Proteomes" id="UP000199340">
    <property type="component" value="Unassembled WGS sequence"/>
</dbReference>
<evidence type="ECO:0000313" key="3">
    <source>
        <dbReference type="Proteomes" id="UP000199340"/>
    </source>
</evidence>
<dbReference type="AlphaFoldDB" id="A0A1G8M5G7"/>
<feature type="transmembrane region" description="Helical" evidence="1">
    <location>
        <begin position="67"/>
        <end position="86"/>
    </location>
</feature>
<organism evidence="2 3">
    <name type="scientific">Lutimaribacter saemankumensis</name>
    <dbReference type="NCBI Taxonomy" id="490829"/>
    <lineage>
        <taxon>Bacteria</taxon>
        <taxon>Pseudomonadati</taxon>
        <taxon>Pseudomonadota</taxon>
        <taxon>Alphaproteobacteria</taxon>
        <taxon>Rhodobacterales</taxon>
        <taxon>Roseobacteraceae</taxon>
        <taxon>Lutimaribacter</taxon>
    </lineage>
</organism>
<reference evidence="2 3" key="1">
    <citation type="submission" date="2016-10" db="EMBL/GenBank/DDBJ databases">
        <authorList>
            <person name="de Groot N.N."/>
        </authorList>
    </citation>
    <scope>NUCLEOTIDE SEQUENCE [LARGE SCALE GENOMIC DNA]</scope>
    <source>
        <strain evidence="2 3">DSM 28010</strain>
    </source>
</reference>
<gene>
    <name evidence="2" type="ORF">SAMN05421850_10452</name>
</gene>
<evidence type="ECO:0000256" key="1">
    <source>
        <dbReference type="SAM" id="Phobius"/>
    </source>
</evidence>
<keyword evidence="1" id="KW-0472">Membrane</keyword>
<keyword evidence="1" id="KW-0812">Transmembrane</keyword>
<sequence>MFKPRPAAPASPKRASPLSLALVAALVGLSMMSAAMFIVQIYQQADCFNELDRCLDPETATVTHRQSGMAWLLLTVLALMAAACLFRRLNSPVR</sequence>
<accession>A0A1G8M5G7</accession>
<dbReference type="EMBL" id="FNEB01000004">
    <property type="protein sequence ID" value="SDI63192.1"/>
    <property type="molecule type" value="Genomic_DNA"/>
</dbReference>
<proteinExistence type="predicted"/>
<evidence type="ECO:0000313" key="2">
    <source>
        <dbReference type="EMBL" id="SDI63192.1"/>
    </source>
</evidence>
<name>A0A1G8M5G7_9RHOB</name>
<keyword evidence="1" id="KW-1133">Transmembrane helix</keyword>
<protein>
    <submittedName>
        <fullName evidence="2">Uncharacterized protein</fullName>
    </submittedName>
</protein>
<keyword evidence="3" id="KW-1185">Reference proteome</keyword>